<name>A0ABV0MIN2_9TELE</name>
<reference evidence="1 2" key="1">
    <citation type="submission" date="2021-06" db="EMBL/GenBank/DDBJ databases">
        <authorList>
            <person name="Palmer J.M."/>
        </authorList>
    </citation>
    <scope>NUCLEOTIDE SEQUENCE [LARGE SCALE GENOMIC DNA]</scope>
    <source>
        <strain evidence="1 2">GA_2019</strain>
        <tissue evidence="1">Muscle</tissue>
    </source>
</reference>
<protein>
    <submittedName>
        <fullName evidence="1">Uncharacterized protein</fullName>
    </submittedName>
</protein>
<comment type="caution">
    <text evidence="1">The sequence shown here is derived from an EMBL/GenBank/DDBJ whole genome shotgun (WGS) entry which is preliminary data.</text>
</comment>
<dbReference type="EMBL" id="JAHRIO010001262">
    <property type="protein sequence ID" value="MEQ2158846.1"/>
    <property type="molecule type" value="Genomic_DNA"/>
</dbReference>
<proteinExistence type="predicted"/>
<gene>
    <name evidence="1" type="ORF">GOODEAATRI_016380</name>
</gene>
<keyword evidence="2" id="KW-1185">Reference proteome</keyword>
<evidence type="ECO:0000313" key="2">
    <source>
        <dbReference type="Proteomes" id="UP001476798"/>
    </source>
</evidence>
<organism evidence="1 2">
    <name type="scientific">Goodea atripinnis</name>
    <dbReference type="NCBI Taxonomy" id="208336"/>
    <lineage>
        <taxon>Eukaryota</taxon>
        <taxon>Metazoa</taxon>
        <taxon>Chordata</taxon>
        <taxon>Craniata</taxon>
        <taxon>Vertebrata</taxon>
        <taxon>Euteleostomi</taxon>
        <taxon>Actinopterygii</taxon>
        <taxon>Neopterygii</taxon>
        <taxon>Teleostei</taxon>
        <taxon>Neoteleostei</taxon>
        <taxon>Acanthomorphata</taxon>
        <taxon>Ovalentaria</taxon>
        <taxon>Atherinomorphae</taxon>
        <taxon>Cyprinodontiformes</taxon>
        <taxon>Goodeidae</taxon>
        <taxon>Goodea</taxon>
    </lineage>
</organism>
<dbReference type="Proteomes" id="UP001476798">
    <property type="component" value="Unassembled WGS sequence"/>
</dbReference>
<sequence>MPGYLVQMETQHISHAVCSVAKISKSVGTGAYQSLGKPYLDQADPGMEPGRRVREPWTNTWWSSFCFRDSAQKSIRNPTRQVNRWQAKARAVDVRFPGGLEPHML</sequence>
<accession>A0ABV0MIN2</accession>
<evidence type="ECO:0000313" key="1">
    <source>
        <dbReference type="EMBL" id="MEQ2158846.1"/>
    </source>
</evidence>